<dbReference type="AlphaFoldDB" id="W2CMY8"/>
<feature type="chain" id="PRO_5005714908" description="7TM-DISM receptor extracellular domain-containing protein" evidence="1">
    <location>
        <begin position="22"/>
        <end position="153"/>
    </location>
</feature>
<keyword evidence="1" id="KW-0732">Signal</keyword>
<feature type="signal peptide" evidence="1">
    <location>
        <begin position="1"/>
        <end position="21"/>
    </location>
</feature>
<evidence type="ECO:0000313" key="3">
    <source>
        <dbReference type="Proteomes" id="UP000018874"/>
    </source>
</evidence>
<evidence type="ECO:0008006" key="4">
    <source>
        <dbReference type="Google" id="ProtNLM"/>
    </source>
</evidence>
<gene>
    <name evidence="2" type="ORF">T231_15595</name>
</gene>
<evidence type="ECO:0000313" key="2">
    <source>
        <dbReference type="EMBL" id="ETK07797.1"/>
    </source>
</evidence>
<dbReference type="EMBL" id="AYYD01001273">
    <property type="protein sequence ID" value="ETK07797.1"/>
    <property type="molecule type" value="Genomic_DNA"/>
</dbReference>
<evidence type="ECO:0000256" key="1">
    <source>
        <dbReference type="SAM" id="SignalP"/>
    </source>
</evidence>
<dbReference type="Proteomes" id="UP000018874">
    <property type="component" value="Unassembled WGS sequence"/>
</dbReference>
<proteinExistence type="predicted"/>
<name>W2CMY8_9BACT</name>
<organism evidence="2 3">
    <name type="scientific">Tannerella sp. oral taxon BU063 isolate Cell 6/7/9</name>
    <dbReference type="NCBI Taxonomy" id="1411021"/>
    <lineage>
        <taxon>Bacteria</taxon>
        <taxon>Pseudomonadati</taxon>
        <taxon>Bacteroidota</taxon>
        <taxon>Bacteroidia</taxon>
        <taxon>Bacteroidales</taxon>
        <taxon>Tannerellaceae</taxon>
        <taxon>Tannerella</taxon>
    </lineage>
</organism>
<comment type="caution">
    <text evidence="2">The sequence shown here is derived from an EMBL/GenBank/DDBJ whole genome shotgun (WGS) entry which is preliminary data.</text>
</comment>
<accession>W2CMY8</accession>
<protein>
    <recommendedName>
        <fullName evidence="4">7TM-DISM receptor extracellular domain-containing protein</fullName>
    </recommendedName>
</protein>
<sequence>MMRQTILLMSLFICVFFSVNAQISTDEEPVSFREGNIPSRFSVSQDIRIMPALDMNRIEQEDAKDEANGLPPRFGYPHEVSLDLESSGHWQELSNGDRLWQLTIRCPQALSINLLYDRFWLPEGGKFFIYTADRKHSIGAFTSLNSAALFLVI</sequence>
<reference evidence="2 3" key="1">
    <citation type="submission" date="2013-11" db="EMBL/GenBank/DDBJ databases">
        <title>Single cell genomics of uncultured Tannerella BU063 (oral taxon 286).</title>
        <authorList>
            <person name="Beall C.J."/>
            <person name="Campbell A.G."/>
            <person name="Griffen A.L."/>
            <person name="Podar M."/>
            <person name="Leys E.J."/>
        </authorList>
    </citation>
    <scope>NUCLEOTIDE SEQUENCE [LARGE SCALE GENOMIC DNA]</scope>
    <source>
        <strain evidence="2">Cell 6/7/9</strain>
    </source>
</reference>
<keyword evidence="3" id="KW-1185">Reference proteome</keyword>